<dbReference type="AlphaFoldDB" id="A0A919YNQ5"/>
<keyword evidence="3" id="KW-1185">Reference proteome</keyword>
<dbReference type="EMBL" id="BOSE01000005">
    <property type="protein sequence ID" value="GIP17248.1"/>
    <property type="molecule type" value="Genomic_DNA"/>
</dbReference>
<reference evidence="2" key="1">
    <citation type="submission" date="2021-03" db="EMBL/GenBank/DDBJ databases">
        <title>Antimicrobial resistance genes in bacteria isolated from Japanese honey, and their potential for conferring macrolide and lincosamide resistance in the American foulbrood pathogen Paenibacillus larvae.</title>
        <authorList>
            <person name="Okamoto M."/>
            <person name="Kumagai M."/>
            <person name="Kanamori H."/>
            <person name="Takamatsu D."/>
        </authorList>
    </citation>
    <scope>NUCLEOTIDE SEQUENCE</scope>
    <source>
        <strain evidence="2">J40TS1</strain>
    </source>
</reference>
<gene>
    <name evidence="2" type="ORF">J40TS1_28900</name>
</gene>
<sequence>MNVEDIRILQPVDVYVYRSEGGVLQGVIAGKTYDELLVYLAFPMQYTSSYLSIRTKEGDELGIVRELAELEKDSAAALEEELGLRYFLPRVSRIERIKQKSDLWFWELQTHLGPMRIIMRNLHEHIHFPGGDRIILSDLDGRRCDIENWKRLDAHSQRLLRDIL</sequence>
<evidence type="ECO:0000313" key="2">
    <source>
        <dbReference type="EMBL" id="GIP17248.1"/>
    </source>
</evidence>
<feature type="domain" description="DUF1854" evidence="1">
    <location>
        <begin position="35"/>
        <end position="162"/>
    </location>
</feature>
<evidence type="ECO:0000259" key="1">
    <source>
        <dbReference type="Pfam" id="PF08909"/>
    </source>
</evidence>
<name>A0A919YNQ5_9BACL</name>
<dbReference type="Proteomes" id="UP000683139">
    <property type="component" value="Unassembled WGS sequence"/>
</dbReference>
<proteinExistence type="predicted"/>
<organism evidence="2 3">
    <name type="scientific">Paenibacillus montaniterrae</name>
    <dbReference type="NCBI Taxonomy" id="429341"/>
    <lineage>
        <taxon>Bacteria</taxon>
        <taxon>Bacillati</taxon>
        <taxon>Bacillota</taxon>
        <taxon>Bacilli</taxon>
        <taxon>Bacillales</taxon>
        <taxon>Paenibacillaceae</taxon>
        <taxon>Paenibacillus</taxon>
    </lineage>
</organism>
<protein>
    <recommendedName>
        <fullName evidence="1">DUF1854 domain-containing protein</fullName>
    </recommendedName>
</protein>
<dbReference type="InterPro" id="IPR015005">
    <property type="entry name" value="DUF1854"/>
</dbReference>
<evidence type="ECO:0000313" key="3">
    <source>
        <dbReference type="Proteomes" id="UP000683139"/>
    </source>
</evidence>
<dbReference type="RefSeq" id="WP_213516383.1">
    <property type="nucleotide sequence ID" value="NZ_BOSE01000005.1"/>
</dbReference>
<comment type="caution">
    <text evidence="2">The sequence shown here is derived from an EMBL/GenBank/DDBJ whole genome shotgun (WGS) entry which is preliminary data.</text>
</comment>
<dbReference type="Pfam" id="PF08909">
    <property type="entry name" value="DUF1854"/>
    <property type="match status" value="1"/>
</dbReference>
<accession>A0A919YNQ5</accession>